<keyword evidence="3" id="KW-0808">Transferase</keyword>
<dbReference type="EMBL" id="JAPFFF010000014">
    <property type="protein sequence ID" value="KAK8870586.1"/>
    <property type="molecule type" value="Genomic_DNA"/>
</dbReference>
<evidence type="ECO:0000256" key="7">
    <source>
        <dbReference type="ARBA" id="ARBA00023098"/>
    </source>
</evidence>
<name>A0ABR2IYA7_9EUKA</name>
<comment type="similarity">
    <text evidence="2">Belongs to the sphingomyelin synthase family.</text>
</comment>
<evidence type="ECO:0000313" key="11">
    <source>
        <dbReference type="EMBL" id="KAK8870586.1"/>
    </source>
</evidence>
<evidence type="ECO:0000259" key="10">
    <source>
        <dbReference type="Pfam" id="PF14360"/>
    </source>
</evidence>
<feature type="transmembrane region" description="Helical" evidence="9">
    <location>
        <begin position="88"/>
        <end position="108"/>
    </location>
</feature>
<evidence type="ECO:0000256" key="6">
    <source>
        <dbReference type="ARBA" id="ARBA00022989"/>
    </source>
</evidence>
<comment type="subcellular location">
    <subcellularLocation>
        <location evidence="1">Membrane</location>
        <topology evidence="1">Multi-pass membrane protein</topology>
    </subcellularLocation>
</comment>
<evidence type="ECO:0000256" key="3">
    <source>
        <dbReference type="ARBA" id="ARBA00022679"/>
    </source>
</evidence>
<keyword evidence="5" id="KW-0746">Sphingolipid metabolism</keyword>
<evidence type="ECO:0000256" key="5">
    <source>
        <dbReference type="ARBA" id="ARBA00022919"/>
    </source>
</evidence>
<accession>A0ABR2IYA7</accession>
<feature type="transmembrane region" description="Helical" evidence="9">
    <location>
        <begin position="159"/>
        <end position="177"/>
    </location>
</feature>
<organism evidence="11 12">
    <name type="scientific">Tritrichomonas musculus</name>
    <dbReference type="NCBI Taxonomy" id="1915356"/>
    <lineage>
        <taxon>Eukaryota</taxon>
        <taxon>Metamonada</taxon>
        <taxon>Parabasalia</taxon>
        <taxon>Tritrichomonadida</taxon>
        <taxon>Tritrichomonadidae</taxon>
        <taxon>Tritrichomonas</taxon>
    </lineage>
</organism>
<keyword evidence="12" id="KW-1185">Reference proteome</keyword>
<dbReference type="InterPro" id="IPR045221">
    <property type="entry name" value="Sphingomyelin_synth-like"/>
</dbReference>
<keyword evidence="4 9" id="KW-0812">Transmembrane</keyword>
<feature type="transmembrane region" description="Helical" evidence="9">
    <location>
        <begin position="30"/>
        <end position="51"/>
    </location>
</feature>
<dbReference type="Proteomes" id="UP001470230">
    <property type="component" value="Unassembled WGS sequence"/>
</dbReference>
<evidence type="ECO:0000256" key="9">
    <source>
        <dbReference type="SAM" id="Phobius"/>
    </source>
</evidence>
<feature type="transmembrane region" description="Helical" evidence="9">
    <location>
        <begin position="239"/>
        <end position="262"/>
    </location>
</feature>
<proteinExistence type="inferred from homology"/>
<evidence type="ECO:0000313" key="12">
    <source>
        <dbReference type="Proteomes" id="UP001470230"/>
    </source>
</evidence>
<feature type="transmembrane region" description="Helical" evidence="9">
    <location>
        <begin position="114"/>
        <end position="138"/>
    </location>
</feature>
<dbReference type="PANTHER" id="PTHR21290">
    <property type="entry name" value="SPHINGOMYELIN SYNTHETASE"/>
    <property type="match status" value="1"/>
</dbReference>
<protein>
    <recommendedName>
        <fullName evidence="10">Sphingomyelin synthase-like domain-containing protein</fullName>
    </recommendedName>
</protein>
<dbReference type="PANTHER" id="PTHR21290:SF25">
    <property type="entry name" value="SPHINGOMYELIN SYNTHASE-RELATED PROTEIN 1"/>
    <property type="match status" value="1"/>
</dbReference>
<evidence type="ECO:0000256" key="8">
    <source>
        <dbReference type="ARBA" id="ARBA00023136"/>
    </source>
</evidence>
<feature type="domain" description="Sphingomyelin synthase-like" evidence="10">
    <location>
        <begin position="179"/>
        <end position="256"/>
    </location>
</feature>
<keyword evidence="7" id="KW-0443">Lipid metabolism</keyword>
<keyword evidence="6 9" id="KW-1133">Transmembrane helix</keyword>
<evidence type="ECO:0000256" key="4">
    <source>
        <dbReference type="ARBA" id="ARBA00022692"/>
    </source>
</evidence>
<reference evidence="11 12" key="1">
    <citation type="submission" date="2024-04" db="EMBL/GenBank/DDBJ databases">
        <title>Tritrichomonas musculus Genome.</title>
        <authorList>
            <person name="Alves-Ferreira E."/>
            <person name="Grigg M."/>
            <person name="Lorenzi H."/>
            <person name="Galac M."/>
        </authorList>
    </citation>
    <scope>NUCLEOTIDE SEQUENCE [LARGE SCALE GENOMIC DNA]</scope>
    <source>
        <strain evidence="11 12">EAF2021</strain>
    </source>
</reference>
<gene>
    <name evidence="11" type="ORF">M9Y10_008472</name>
</gene>
<dbReference type="Pfam" id="PF14360">
    <property type="entry name" value="PAP2_C"/>
    <property type="match status" value="1"/>
</dbReference>
<keyword evidence="8 9" id="KW-0472">Membrane</keyword>
<feature type="transmembrane region" description="Helical" evidence="9">
    <location>
        <begin position="212"/>
        <end position="233"/>
    </location>
</feature>
<sequence length="300" mass="34097">MKEAIKNYIASGRYVTPKKLFKAFFTVRTILLLLWTVLTIYVMNIFNAFAYSRMPTREALPDIIANGCKNCAYLRGSKTYMSLQPADMLSVVLTVSSILVTILRWDIINVPKLAYVYNVSLIVRILFFTVTGLPPACIGYPNCPCATIPYSTISRSFSLPKIAFVYTFALGLFLGNIPQCGDLAMSGHTIYLWVLALYIIDALDQIFIGKILVLIKSVIYFLLLFITTTIILIRNHYTIDILFATVFVNMIWQLYSWMATLVHINHYSFKQSLNGKIIEWLEQKADDDDSSYGYDSDALI</sequence>
<evidence type="ECO:0000256" key="2">
    <source>
        <dbReference type="ARBA" id="ARBA00005441"/>
    </source>
</evidence>
<evidence type="ECO:0000256" key="1">
    <source>
        <dbReference type="ARBA" id="ARBA00004141"/>
    </source>
</evidence>
<dbReference type="InterPro" id="IPR025749">
    <property type="entry name" value="Sphingomyelin_synth-like_dom"/>
</dbReference>
<comment type="caution">
    <text evidence="11">The sequence shown here is derived from an EMBL/GenBank/DDBJ whole genome shotgun (WGS) entry which is preliminary data.</text>
</comment>